<keyword evidence="3" id="KW-1185">Reference proteome</keyword>
<evidence type="ECO:0000256" key="1">
    <source>
        <dbReference type="SAM" id="Phobius"/>
    </source>
</evidence>
<dbReference type="Proteomes" id="UP000580568">
    <property type="component" value="Unassembled WGS sequence"/>
</dbReference>
<organism evidence="2 3">
    <name type="scientific">Clostridium fungisolvens</name>
    <dbReference type="NCBI Taxonomy" id="1604897"/>
    <lineage>
        <taxon>Bacteria</taxon>
        <taxon>Bacillati</taxon>
        <taxon>Bacillota</taxon>
        <taxon>Clostridia</taxon>
        <taxon>Eubacteriales</taxon>
        <taxon>Clostridiaceae</taxon>
        <taxon>Clostridium</taxon>
    </lineage>
</organism>
<dbReference type="PANTHER" id="PTHR36111">
    <property type="entry name" value="INNER MEMBRANE PROTEIN-RELATED"/>
    <property type="match status" value="1"/>
</dbReference>
<dbReference type="Pfam" id="PF04474">
    <property type="entry name" value="DUF554"/>
    <property type="match status" value="1"/>
</dbReference>
<dbReference type="RefSeq" id="WP_183278300.1">
    <property type="nucleotide sequence ID" value="NZ_BLZR01000001.1"/>
</dbReference>
<dbReference type="PANTHER" id="PTHR36111:SF2">
    <property type="entry name" value="INNER MEMBRANE PROTEIN"/>
    <property type="match status" value="1"/>
</dbReference>
<gene>
    <name evidence="2" type="ORF">bsdtw1_03009</name>
</gene>
<comment type="caution">
    <text evidence="2">The sequence shown here is derived from an EMBL/GenBank/DDBJ whole genome shotgun (WGS) entry which is preliminary data.</text>
</comment>
<dbReference type="InterPro" id="IPR007563">
    <property type="entry name" value="DUF554"/>
</dbReference>
<proteinExistence type="predicted"/>
<evidence type="ECO:0000313" key="3">
    <source>
        <dbReference type="Proteomes" id="UP000580568"/>
    </source>
</evidence>
<feature type="transmembrane region" description="Helical" evidence="1">
    <location>
        <begin position="140"/>
        <end position="163"/>
    </location>
</feature>
<feature type="transmembrane region" description="Helical" evidence="1">
    <location>
        <begin position="6"/>
        <end position="25"/>
    </location>
</feature>
<feature type="transmembrane region" description="Helical" evidence="1">
    <location>
        <begin position="98"/>
        <end position="120"/>
    </location>
</feature>
<keyword evidence="1" id="KW-1133">Transmembrane helix</keyword>
<evidence type="ECO:0000313" key="2">
    <source>
        <dbReference type="EMBL" id="GFP76899.1"/>
    </source>
</evidence>
<feature type="transmembrane region" description="Helical" evidence="1">
    <location>
        <begin position="56"/>
        <end position="78"/>
    </location>
</feature>
<protein>
    <submittedName>
        <fullName evidence="2">Putative membrane protein YdfK</fullName>
    </submittedName>
</protein>
<keyword evidence="1" id="KW-0472">Membrane</keyword>
<keyword evidence="1" id="KW-0812">Transmembrane</keyword>
<reference evidence="2 3" key="1">
    <citation type="submission" date="2020-07" db="EMBL/GenBank/DDBJ databases">
        <title>A new beta-1,3-glucan-decomposing anaerobic bacterium isolated from anoxic soil subjected to biological soil disinfestation.</title>
        <authorList>
            <person name="Ueki A."/>
            <person name="Tonouchi A."/>
        </authorList>
    </citation>
    <scope>NUCLEOTIDE SEQUENCE [LARGE SCALE GENOMIC DNA]</scope>
    <source>
        <strain evidence="2 3">TW1</strain>
    </source>
</reference>
<accession>A0A6V8SI43</accession>
<feature type="transmembrane region" description="Helical" evidence="1">
    <location>
        <begin position="32"/>
        <end position="50"/>
    </location>
</feature>
<dbReference type="AlphaFoldDB" id="A0A6V8SI43"/>
<dbReference type="EMBL" id="BLZR01000001">
    <property type="protein sequence ID" value="GFP76899.1"/>
    <property type="molecule type" value="Genomic_DNA"/>
</dbReference>
<sequence>MLGTLVNFGAIVIGGILGLLLKGGIPERLSKTIMNGLALCVLYIGISGTLKGDNPLLIIISIAVGALIGELIDIDNLLSKFGEFIEEKFNKMTKNSPIAEGFVTSSLLFCVGAMAIVGSLQSGLEGNHTVLFNKSILDGISSIVFASSLGIGVIFSAFAVLIYQGAITLLATLIQGILTTTVINSMTAVGSLLIIGLSFNMLGITKIKVANLLPAIIIPMIYSFFA</sequence>
<feature type="transmembrane region" description="Helical" evidence="1">
    <location>
        <begin position="170"/>
        <end position="195"/>
    </location>
</feature>
<name>A0A6V8SI43_9CLOT</name>